<accession>A0A2W5FNV1</accession>
<feature type="domain" description="DUF6782" evidence="1">
    <location>
        <begin position="135"/>
        <end position="277"/>
    </location>
</feature>
<evidence type="ECO:0000313" key="3">
    <source>
        <dbReference type="Proteomes" id="UP000249739"/>
    </source>
</evidence>
<organism evidence="2 3">
    <name type="scientific">Micavibrio aeruginosavorus</name>
    <dbReference type="NCBI Taxonomy" id="349221"/>
    <lineage>
        <taxon>Bacteria</taxon>
        <taxon>Pseudomonadati</taxon>
        <taxon>Bdellovibrionota</taxon>
        <taxon>Bdellovibrionia</taxon>
        <taxon>Bdellovibrionales</taxon>
        <taxon>Pseudobdellovibrionaceae</taxon>
        <taxon>Micavibrio</taxon>
    </lineage>
</organism>
<dbReference type="InterPro" id="IPR046709">
    <property type="entry name" value="DUF6782"/>
</dbReference>
<evidence type="ECO:0000313" key="2">
    <source>
        <dbReference type="EMBL" id="PZP56064.1"/>
    </source>
</evidence>
<sequence length="328" mass="37357">MTKEVLEITPSGGIYCIVNLPKPAVKTHDFSKPGGYLINELLEQLRLDHNTDGSFLTDGDILRWGISRLCEAPMGRSLAHDARFDDWMIMVEDGDSETRLLIDTDIKCLFLPRYADSITEFTKSQPSQMEFLFQLAKGLRLIWQHGATQQKANNLDAKDFVLLNRMIEADSDLSSILVAYQLREKGDHDFWRYILSAELSKVAVTLCECLDFDPSMDGMLDAMGFVFQDWFADEARLSRIDHDSLSELDEREEEPGTENLQFDDLIQVSMLPDGFSYLEYAAADILSDAYYTRIPDATNEAHLKQIIAETQVAMLEDIGFRDQELARK</sequence>
<dbReference type="Pfam" id="PF20573">
    <property type="entry name" value="DUF6782"/>
    <property type="match status" value="1"/>
</dbReference>
<reference evidence="2 3" key="1">
    <citation type="submission" date="2017-08" db="EMBL/GenBank/DDBJ databases">
        <title>Infants hospitalized years apart are colonized by the same room-sourced microbial strains.</title>
        <authorList>
            <person name="Brooks B."/>
            <person name="Olm M.R."/>
            <person name="Firek B.A."/>
            <person name="Baker R."/>
            <person name="Thomas B.C."/>
            <person name="Morowitz M.J."/>
            <person name="Banfield J.F."/>
        </authorList>
    </citation>
    <scope>NUCLEOTIDE SEQUENCE [LARGE SCALE GENOMIC DNA]</scope>
    <source>
        <strain evidence="2">S2_006_000_R2_64</strain>
    </source>
</reference>
<name>A0A2W5FNV1_9BACT</name>
<evidence type="ECO:0000259" key="1">
    <source>
        <dbReference type="Pfam" id="PF20573"/>
    </source>
</evidence>
<dbReference type="EMBL" id="QFOT01000039">
    <property type="protein sequence ID" value="PZP56064.1"/>
    <property type="molecule type" value="Genomic_DNA"/>
</dbReference>
<feature type="non-terminal residue" evidence="2">
    <location>
        <position position="328"/>
    </location>
</feature>
<gene>
    <name evidence="2" type="ORF">DI586_04905</name>
</gene>
<dbReference type="Proteomes" id="UP000249739">
    <property type="component" value="Unassembled WGS sequence"/>
</dbReference>
<comment type="caution">
    <text evidence="2">The sequence shown here is derived from an EMBL/GenBank/DDBJ whole genome shotgun (WGS) entry which is preliminary data.</text>
</comment>
<dbReference type="AlphaFoldDB" id="A0A2W5FNV1"/>
<protein>
    <recommendedName>
        <fullName evidence="1">DUF6782 domain-containing protein</fullName>
    </recommendedName>
</protein>
<proteinExistence type="predicted"/>